<dbReference type="Pfam" id="PF25594">
    <property type="entry name" value="GldB_lipo"/>
    <property type="match status" value="1"/>
</dbReference>
<accession>A0ABQ2XWW0</accession>
<reference evidence="2" key="1">
    <citation type="journal article" date="2019" name="Int. J. Syst. Evol. Microbiol.">
        <title>The Global Catalogue of Microorganisms (GCM) 10K type strain sequencing project: providing services to taxonomists for standard genome sequencing and annotation.</title>
        <authorList>
            <consortium name="The Broad Institute Genomics Platform"/>
            <consortium name="The Broad Institute Genome Sequencing Center for Infectious Disease"/>
            <person name="Wu L."/>
            <person name="Ma J."/>
        </authorList>
    </citation>
    <scope>NUCLEOTIDE SEQUENCE [LARGE SCALE GENOMIC DNA]</scope>
    <source>
        <strain evidence="2">KCTC 23917</strain>
    </source>
</reference>
<dbReference type="Proteomes" id="UP000653343">
    <property type="component" value="Unassembled WGS sequence"/>
</dbReference>
<proteinExistence type="predicted"/>
<comment type="caution">
    <text evidence="1">The sequence shown here is derived from an EMBL/GenBank/DDBJ whole genome shotgun (WGS) entry which is preliminary data.</text>
</comment>
<name>A0ABQ2XWW0_9BURK</name>
<sequence length="303" mass="33209">MLVAGYAFASEDPLRARIQSQDAERFAALFRAGKVSGAELQAGYLDGAGRGVQIFTPNRILNATHLAQQVAKRKADYAHAVATCLPMVNGLNAELRAIYLAYRGLFPEFPLPQVHLVFGAGNSGGTARADAQVLGLEVLCKEGTTAAQFRTTMRSFFAHETVHTWQSAGNGPVADRLLSSALREGVPELLAELVTGADPDPDTEAWARPREADIWRRFSEDRVLMQTGDDKEKRAAYLRWFSNAGQRFDGLPEGWPAELGYWVGRNIARAYFTQASEEREALLTLIAAKDPAAILQRSAYAPR</sequence>
<evidence type="ECO:0008006" key="3">
    <source>
        <dbReference type="Google" id="ProtNLM"/>
    </source>
</evidence>
<gene>
    <name evidence="1" type="ORF">GCM10010946_12670</name>
</gene>
<protein>
    <recommendedName>
        <fullName evidence="3">Zn-dependent protease DUF2268</fullName>
    </recommendedName>
</protein>
<keyword evidence="2" id="KW-1185">Reference proteome</keyword>
<organism evidence="1 2">
    <name type="scientific">Undibacterium squillarum</name>
    <dbReference type="NCBI Taxonomy" id="1131567"/>
    <lineage>
        <taxon>Bacteria</taxon>
        <taxon>Pseudomonadati</taxon>
        <taxon>Pseudomonadota</taxon>
        <taxon>Betaproteobacteria</taxon>
        <taxon>Burkholderiales</taxon>
        <taxon>Oxalobacteraceae</taxon>
        <taxon>Undibacterium</taxon>
    </lineage>
</organism>
<evidence type="ECO:0000313" key="1">
    <source>
        <dbReference type="EMBL" id="GGX36373.1"/>
    </source>
</evidence>
<evidence type="ECO:0000313" key="2">
    <source>
        <dbReference type="Proteomes" id="UP000653343"/>
    </source>
</evidence>
<dbReference type="EMBL" id="BMYU01000002">
    <property type="protein sequence ID" value="GGX36373.1"/>
    <property type="molecule type" value="Genomic_DNA"/>
</dbReference>
<dbReference type="InterPro" id="IPR019853">
    <property type="entry name" value="GldB-like"/>
</dbReference>